<dbReference type="Pfam" id="PF06262">
    <property type="entry name" value="Zincin_1"/>
    <property type="match status" value="1"/>
</dbReference>
<evidence type="ECO:0000313" key="3">
    <source>
        <dbReference type="Proteomes" id="UP000004816"/>
    </source>
</evidence>
<dbReference type="EMBL" id="ACZI02000003">
    <property type="protein sequence ID" value="EFV14855.2"/>
    <property type="molecule type" value="Genomic_DNA"/>
</dbReference>
<comment type="caution">
    <text evidence="2">The sequence shown here is derived from an EMBL/GenBank/DDBJ whole genome shotgun (WGS) entry which is preliminary data.</text>
</comment>
<dbReference type="InterPro" id="IPR038555">
    <property type="entry name" value="Zincin_1_sf"/>
</dbReference>
<keyword evidence="3" id="KW-1185">Reference proteome</keyword>
<reference evidence="2 3" key="1">
    <citation type="journal article" date="2011" name="Stand. Genomic Sci.">
        <title>High quality draft genome sequence of Segniliparus rugosus CDC 945(T)= (ATCC BAA-974(T)).</title>
        <authorList>
            <person name="Earl A.M."/>
            <person name="Desjardins C.A."/>
            <person name="Fitzgerald M.G."/>
            <person name="Arachchi H.M."/>
            <person name="Zeng Q."/>
            <person name="Mehta T."/>
            <person name="Griggs A."/>
            <person name="Birren B.W."/>
            <person name="Toney N.C."/>
            <person name="Carr J."/>
            <person name="Posey J."/>
            <person name="Butler W.R."/>
        </authorList>
    </citation>
    <scope>NUCLEOTIDE SEQUENCE [LARGE SCALE GENOMIC DNA]</scope>
    <source>
        <strain evidence="3">ATCC BAA-974 / DSM 45345 / CCUG 50838 / CIP 108380 / JCM 13579 / CDC 945</strain>
    </source>
</reference>
<name>E5XLD6_SEGRC</name>
<evidence type="ECO:0000313" key="2">
    <source>
        <dbReference type="EMBL" id="EFV14855.2"/>
    </source>
</evidence>
<gene>
    <name evidence="2" type="ORF">HMPREF9336_00305</name>
</gene>
<dbReference type="CDD" id="cd12954">
    <property type="entry name" value="MMP_TTHA0227_like_1"/>
    <property type="match status" value="1"/>
</dbReference>
<dbReference type="Proteomes" id="UP000004816">
    <property type="component" value="Unassembled WGS sequence"/>
</dbReference>
<dbReference type="AlphaFoldDB" id="E5XLD6"/>
<protein>
    <recommendedName>
        <fullName evidence="4">Exonuclease</fullName>
    </recommendedName>
</protein>
<organism evidence="2 3">
    <name type="scientific">Segniliparus rugosus (strain ATCC BAA-974 / DSM 45345 / CCUG 50838 / CIP 108380 / JCM 13579 / CDC 945)</name>
    <dbReference type="NCBI Taxonomy" id="679197"/>
    <lineage>
        <taxon>Bacteria</taxon>
        <taxon>Bacillati</taxon>
        <taxon>Actinomycetota</taxon>
        <taxon>Actinomycetes</taxon>
        <taxon>Mycobacteriales</taxon>
        <taxon>Segniliparaceae</taxon>
        <taxon>Segniliparus</taxon>
    </lineage>
</organism>
<dbReference type="Gene3D" id="3.30.2010.20">
    <property type="match status" value="1"/>
</dbReference>
<sequence length="211" mass="23938">MARLDCDSVGINLPRRDYNKAMTARPSHSHQASNNQRRQRARQVGPGQAAQNTGLSGRVTRRANRRGRDLRGDLVPQQLPAWRSKREKFDSLVLEALSPIDQRWHDHLVGLDIAVDDVPRMHPLHQQFVQWPPEVTADGPVPLARLIPAGVDLSGRHTRARVVLFRRPLEDRAEDPDELVDLLHHVLVRQIATYLGLTEEAIDPEGTTYDY</sequence>
<dbReference type="eggNOG" id="COG3824">
    <property type="taxonomic scope" value="Bacteria"/>
</dbReference>
<feature type="region of interest" description="Disordered" evidence="1">
    <location>
        <begin position="22"/>
        <end position="72"/>
    </location>
</feature>
<dbReference type="SUPFAM" id="SSF55486">
    <property type="entry name" value="Metalloproteases ('zincins'), catalytic domain"/>
    <property type="match status" value="1"/>
</dbReference>
<dbReference type="STRING" id="679197.HMPREF9336_00305"/>
<dbReference type="HOGENOM" id="CLU_118049_1_1_11"/>
<accession>E5XLD6</accession>
<evidence type="ECO:0008006" key="4">
    <source>
        <dbReference type="Google" id="ProtNLM"/>
    </source>
</evidence>
<dbReference type="InterPro" id="IPR010428">
    <property type="entry name" value="Zincin_1"/>
</dbReference>
<evidence type="ECO:0000256" key="1">
    <source>
        <dbReference type="SAM" id="MobiDB-lite"/>
    </source>
</evidence>
<proteinExistence type="predicted"/>